<keyword evidence="3" id="KW-0255">Endonuclease</keyword>
<gene>
    <name evidence="3" type="ORF">C7M71_009455</name>
</gene>
<reference evidence="4" key="1">
    <citation type="submission" date="2018-07" db="EMBL/GenBank/DDBJ databases">
        <title>Streptacidiphilus bronchialis DSM 106435 chromosome.</title>
        <authorList>
            <person name="Batra D."/>
            <person name="Gulvik C.A."/>
        </authorList>
    </citation>
    <scope>NUCLEOTIDE SEQUENCE [LARGE SCALE GENOMIC DNA]</scope>
    <source>
        <strain evidence="4">DSM 106435</strain>
    </source>
</reference>
<dbReference type="Proteomes" id="UP000249340">
    <property type="component" value="Chromosome"/>
</dbReference>
<dbReference type="KEGG" id="stri:C7M71_009455"/>
<protein>
    <submittedName>
        <fullName evidence="3">Restriction endonuclease</fullName>
    </submittedName>
</protein>
<accession>A0A345SV80</accession>
<dbReference type="InterPro" id="IPR052906">
    <property type="entry name" value="Type_IV_Methyl-Rstrct_Enzyme"/>
</dbReference>
<feature type="compositionally biased region" description="Low complexity" evidence="1">
    <location>
        <begin position="35"/>
        <end position="49"/>
    </location>
</feature>
<keyword evidence="3" id="KW-0378">Hydrolase</keyword>
<dbReference type="Gene3D" id="3.40.1350.10">
    <property type="match status" value="1"/>
</dbReference>
<keyword evidence="3" id="KW-0540">Nuclease</keyword>
<dbReference type="PANTHER" id="PTHR30015">
    <property type="entry name" value="MRR RESTRICTION SYSTEM PROTEIN"/>
    <property type="match status" value="1"/>
</dbReference>
<dbReference type="GO" id="GO:0015666">
    <property type="term" value="F:restriction endodeoxyribonuclease activity"/>
    <property type="evidence" value="ECO:0007669"/>
    <property type="project" value="TreeGrafter"/>
</dbReference>
<sequence length="555" mass="58988">MQYPQSRSTGRFPRIPGRQGPDDPAEGLVPAQGNDALDAGTLDAGTLDADTLDADTLDEGALDEGTATPGREEPGDRDRDTRLARERTATAAAELARFLDLLSRAARPGPAVDFASQRRLYEPRPYTGPDPAGPPRWEDFAPPEPPDGSEDNPDGSDAGPGRRLLDPAYQRERAQARLRHQRALREWREQQELLGDGGAAPQDRVHRDRIEHERAELARARAVEEYNATLDECHRAYRAGEPAAVESLLERALAAAGHATPDLPTACRAAYRPLTRTAVLDLELPSPQIVPSVAGYRPAPEGGGLEPVPRPDSERATHYLQLAARLTLRALHAVAAADSDEVLSGVVLNGYVRGPGTPPGGSCLLTVDADRDDLARTRLLPAGPAPAAPDLEDALAVLRALPSTVTPDPYGPVAVPPHATAGAAVPAAADLSPAEFGRLVRELLARMGLDGWTPRLQGRDGLVAVADGTDGTALPGRWVVWAARRPGSVDADAVRTLDEAVTEESADGGLWLTTTHFTPEAAELAAAEDGLLLIDGERLRLLLRTHLGEELAGEG</sequence>
<evidence type="ECO:0000313" key="4">
    <source>
        <dbReference type="Proteomes" id="UP000249340"/>
    </source>
</evidence>
<feature type="region of interest" description="Disordered" evidence="1">
    <location>
        <begin position="1"/>
        <end position="88"/>
    </location>
</feature>
<dbReference type="AlphaFoldDB" id="A0A345SV80"/>
<feature type="compositionally biased region" description="Acidic residues" evidence="1">
    <location>
        <begin position="50"/>
        <end position="62"/>
    </location>
</feature>
<evidence type="ECO:0000313" key="3">
    <source>
        <dbReference type="EMBL" id="AXI77635.1"/>
    </source>
</evidence>
<dbReference type="Pfam" id="PF04471">
    <property type="entry name" value="Mrr_cat"/>
    <property type="match status" value="1"/>
</dbReference>
<evidence type="ECO:0000256" key="1">
    <source>
        <dbReference type="SAM" id="MobiDB-lite"/>
    </source>
</evidence>
<keyword evidence="4" id="KW-1185">Reference proteome</keyword>
<dbReference type="InterPro" id="IPR011856">
    <property type="entry name" value="tRNA_endonuc-like_dom_sf"/>
</dbReference>
<proteinExistence type="predicted"/>
<dbReference type="RefSeq" id="WP_111493640.1">
    <property type="nucleotide sequence ID" value="NZ_CP031264.1"/>
</dbReference>
<dbReference type="InterPro" id="IPR007560">
    <property type="entry name" value="Restrct_endonuc_IV_Mrr"/>
</dbReference>
<feature type="region of interest" description="Disordered" evidence="1">
    <location>
        <begin position="103"/>
        <end position="166"/>
    </location>
</feature>
<dbReference type="PANTHER" id="PTHR30015:SF7">
    <property type="entry name" value="TYPE IV METHYL-DIRECTED RESTRICTION ENZYME ECOKMRR"/>
    <property type="match status" value="1"/>
</dbReference>
<dbReference type="GO" id="GO:0003677">
    <property type="term" value="F:DNA binding"/>
    <property type="evidence" value="ECO:0007669"/>
    <property type="project" value="InterPro"/>
</dbReference>
<feature type="compositionally biased region" description="Basic and acidic residues" evidence="1">
    <location>
        <begin position="70"/>
        <end position="88"/>
    </location>
</feature>
<evidence type="ECO:0000259" key="2">
    <source>
        <dbReference type="Pfam" id="PF04471"/>
    </source>
</evidence>
<feature type="domain" description="Restriction endonuclease type IV Mrr" evidence="2">
    <location>
        <begin position="430"/>
        <end position="541"/>
    </location>
</feature>
<name>A0A345SV80_9ACTN</name>
<dbReference type="GO" id="GO:0009307">
    <property type="term" value="P:DNA restriction-modification system"/>
    <property type="evidence" value="ECO:0007669"/>
    <property type="project" value="InterPro"/>
</dbReference>
<organism evidence="3 4">
    <name type="scientific">Peterkaempfera bronchialis</name>
    <dbReference type="NCBI Taxonomy" id="2126346"/>
    <lineage>
        <taxon>Bacteria</taxon>
        <taxon>Bacillati</taxon>
        <taxon>Actinomycetota</taxon>
        <taxon>Actinomycetes</taxon>
        <taxon>Kitasatosporales</taxon>
        <taxon>Streptomycetaceae</taxon>
        <taxon>Peterkaempfera</taxon>
    </lineage>
</organism>
<dbReference type="OrthoDB" id="4003994at2"/>
<dbReference type="EMBL" id="CP031264">
    <property type="protein sequence ID" value="AXI77635.1"/>
    <property type="molecule type" value="Genomic_DNA"/>
</dbReference>